<accession>A0A6I8SYD7</accession>
<feature type="region of interest" description="Disordered" evidence="2">
    <location>
        <begin position="1"/>
        <end position="39"/>
    </location>
</feature>
<name>A0A6I8SYD7_XENTR</name>
<feature type="region of interest" description="Disordered" evidence="2">
    <location>
        <begin position="208"/>
        <end position="237"/>
    </location>
</feature>
<evidence type="ECO:0000313" key="4">
    <source>
        <dbReference type="Proteomes" id="UP000008143"/>
    </source>
</evidence>
<dbReference type="InterPro" id="IPR039341">
    <property type="entry name" value="CFAP99"/>
</dbReference>
<sequence>MRGPWKPLSNFPMPALNKNRTRETAGVAQGKRSPDGPHKVTRMVNYRRCTELVAHLLSKYHPEEQSLEHFLEESTEDFQSLNDEEERFVGAALCGSVQYRALLDTVVRAFYARDGKHCKQSEQYLFVVIGYLATFQLEELGLQTFVRIITSQDVTKMCKFLSFFFNVVNLNTWIKDEWSQIYDSNYVKENWISHLLKWQPEIHNITEGLQSKTAKGPSRARSSKTTETKEFNLTKPRPRSLPVPQLIPAQKPHQPVPQTLYKAPKEQELLKEQKKRNRRKAEEILVEANVGQFKCAVAEKSEKTKRILSEIVKEEQNKLSFSGYKSSQVPVPRADNVPVKLNAAAILREGALYQRQVEEELRRIEKLVDGARDPTEFLEWQRQMREKDLEQQLAEIECRRLEGKLSREEAVLARQNLIQENKKKADIKKQETEKLMRIYAEKRIQEEKEMRDLVEQVSEGHKNTKQARLKLQKYKQQIVQEVTEESRELLRQALEEAEEELKKKFELIREIRAMESVPFIRHKFVDLTQTAGHRLNCEMSLVELRERLAILKEAEKKAEEEKRNQILIEKQSKQQLLLDTLEQISLHRSALGKAAVIKLEEKKAKSQFVKAAVSKDERVAELQRKLEEKMTERKTQAAIRQSHEQNRSRLCKTTFEENHWKELEESRERQAQLLQRGVVSKESTNRKDLYQLARTSTSPTWVLTS</sequence>
<keyword evidence="5" id="KW-0966">Cell projection</keyword>
<dbReference type="RefSeq" id="XP_002941003.2">
    <property type="nucleotide sequence ID" value="XM_002940957.4"/>
</dbReference>
<keyword evidence="4" id="KW-1185">Reference proteome</keyword>
<feature type="coiled-coil region" evidence="1">
    <location>
        <begin position="541"/>
        <end position="571"/>
    </location>
</feature>
<dbReference type="Proteomes" id="UP000008143">
    <property type="component" value="Chromosome 1"/>
</dbReference>
<dbReference type="Bgee" id="ENSXETG00000037813">
    <property type="expression patterns" value="Expressed in testis and 8 other cell types or tissues"/>
</dbReference>
<dbReference type="GeneTree" id="ENSGT00500000045231"/>
<dbReference type="PANTHER" id="PTHR34649:SF1">
    <property type="entry name" value="CILIA- AND FLAGELLA-ASSOCIATED PROTEIN 99"/>
    <property type="match status" value="1"/>
</dbReference>
<protein>
    <submittedName>
        <fullName evidence="3">Cilia and flagella associated protein 99</fullName>
    </submittedName>
    <submittedName>
        <fullName evidence="5">Cilia- and flagella-associated protein 99</fullName>
    </submittedName>
</protein>
<evidence type="ECO:0000313" key="5">
    <source>
        <dbReference type="RefSeq" id="XP_002941003.2"/>
    </source>
</evidence>
<keyword evidence="5" id="KW-0969">Cilium</keyword>
<reference evidence="3" key="2">
    <citation type="submission" date="2020-05" db="UniProtKB">
        <authorList>
            <consortium name="Ensembl"/>
        </authorList>
    </citation>
    <scope>IDENTIFICATION</scope>
</reference>
<dbReference type="AGR" id="Xenbase:XB-GENE-6046107"/>
<dbReference type="KEGG" id="xtr:100495334"/>
<organism evidence="3">
    <name type="scientific">Xenopus tropicalis</name>
    <name type="common">Western clawed frog</name>
    <name type="synonym">Silurana tropicalis</name>
    <dbReference type="NCBI Taxonomy" id="8364"/>
    <lineage>
        <taxon>Eukaryota</taxon>
        <taxon>Metazoa</taxon>
        <taxon>Chordata</taxon>
        <taxon>Craniata</taxon>
        <taxon>Vertebrata</taxon>
        <taxon>Euteleostomi</taxon>
        <taxon>Amphibia</taxon>
        <taxon>Batrachia</taxon>
        <taxon>Anura</taxon>
        <taxon>Pipoidea</taxon>
        <taxon>Pipidae</taxon>
        <taxon>Xenopodinae</taxon>
        <taxon>Xenopus</taxon>
        <taxon>Silurana</taxon>
    </lineage>
</organism>
<evidence type="ECO:0000313" key="6">
    <source>
        <dbReference type="Xenbase" id="XB-GENE-6046107"/>
    </source>
</evidence>
<evidence type="ECO:0000256" key="1">
    <source>
        <dbReference type="SAM" id="Coils"/>
    </source>
</evidence>
<keyword evidence="1" id="KW-0175">Coiled coil</keyword>
<dbReference type="CTD" id="402160"/>
<reference evidence="3" key="1">
    <citation type="journal article" date="2010" name="Science">
        <title>The genome of the Western clawed frog Xenopus tropicalis.</title>
        <authorList>
            <person name="Hellsten U."/>
            <person name="Harland R.M."/>
            <person name="Gilchrist M.J."/>
            <person name="Hendrix D."/>
            <person name="Jurka J."/>
            <person name="Kapitonov V."/>
            <person name="Ovcharenko I."/>
            <person name="Putnam N.H."/>
            <person name="Shu S."/>
            <person name="Taher L."/>
            <person name="Blitz I.L."/>
            <person name="Blumberg B."/>
            <person name="Dichmann D.S."/>
            <person name="Dubchak I."/>
            <person name="Amaya E."/>
            <person name="Detter J.C."/>
            <person name="Fletcher R."/>
            <person name="Gerhard D.S."/>
            <person name="Goodstein D."/>
            <person name="Graves T."/>
            <person name="Grigoriev I.V."/>
            <person name="Grimwood J."/>
            <person name="Kawashima T."/>
            <person name="Lindquist E."/>
            <person name="Lucas S.M."/>
            <person name="Mead P.E."/>
            <person name="Mitros T."/>
            <person name="Ogino H."/>
            <person name="Ohta Y."/>
            <person name="Poliakov A.V."/>
            <person name="Pollet N."/>
            <person name="Robert J."/>
            <person name="Salamov A."/>
            <person name="Sater A.K."/>
            <person name="Schmutz J."/>
            <person name="Terry A."/>
            <person name="Vize P.D."/>
            <person name="Warren W.C."/>
            <person name="Wells D."/>
            <person name="Wills A."/>
            <person name="Wilson R.K."/>
            <person name="Zimmerman L.B."/>
            <person name="Zorn A.M."/>
            <person name="Grainger R."/>
            <person name="Grammer T."/>
            <person name="Khokha M.K."/>
            <person name="Richardson P.M."/>
            <person name="Rokhsar D.S."/>
        </authorList>
    </citation>
    <scope>NUCLEOTIDE SEQUENCE [LARGE SCALE GENOMIC DNA]</scope>
    <source>
        <strain evidence="3">Nigerian</strain>
    </source>
</reference>
<dbReference type="Ensembl" id="ENSXETT00000086831">
    <property type="protein sequence ID" value="ENSXETP00000098648"/>
    <property type="gene ID" value="ENSXETG00000037813"/>
</dbReference>
<keyword evidence="5" id="KW-0282">Flagellum</keyword>
<dbReference type="Xenbase" id="XB-GENE-6046107">
    <property type="gene designation" value="cfap99"/>
</dbReference>
<gene>
    <name evidence="3 5 6" type="primary">cfap99</name>
</gene>
<dbReference type="PANTHER" id="PTHR34649">
    <property type="entry name" value="CILIA- AND FLAGELLA-ASSOCIATED PROTEIN 99"/>
    <property type="match status" value="1"/>
</dbReference>
<evidence type="ECO:0000256" key="2">
    <source>
        <dbReference type="SAM" id="MobiDB-lite"/>
    </source>
</evidence>
<dbReference type="GeneID" id="100495334"/>
<feature type="coiled-coil region" evidence="1">
    <location>
        <begin position="436"/>
        <end position="514"/>
    </location>
</feature>
<proteinExistence type="predicted"/>
<evidence type="ECO:0000313" key="3">
    <source>
        <dbReference type="Ensembl" id="ENSXETP00000098648"/>
    </source>
</evidence>
<dbReference type="OrthoDB" id="10262255at2759"/>
<reference evidence="5" key="3">
    <citation type="submission" date="2025-04" db="UniProtKB">
        <authorList>
            <consortium name="RefSeq"/>
        </authorList>
    </citation>
    <scope>IDENTIFICATION</scope>
    <source>
        <strain evidence="5">Nigerian</strain>
        <tissue evidence="5">Liver and blood</tissue>
    </source>
</reference>
<dbReference type="AlphaFoldDB" id="A0A6I8SYD7"/>
<dbReference type="OMA" id="VQDGRYC"/>